<accession>A0A1X6MMT6</accession>
<feature type="region of interest" description="Disordered" evidence="1">
    <location>
        <begin position="257"/>
        <end position="279"/>
    </location>
</feature>
<feature type="compositionally biased region" description="Basic and acidic residues" evidence="1">
    <location>
        <begin position="303"/>
        <end position="317"/>
    </location>
</feature>
<evidence type="ECO:0000313" key="3">
    <source>
        <dbReference type="Proteomes" id="UP000194127"/>
    </source>
</evidence>
<dbReference type="RefSeq" id="XP_024334535.1">
    <property type="nucleotide sequence ID" value="XM_024481377.1"/>
</dbReference>
<sequence>MTPLAPQREIRSPGASLFPRTVTLQRPPGRPCPMAPCPGLADGPMGHIRWLPSHDPLGMAVSRRALKDRLPTPLTDRRGISPGPRVARPWPVNHQGHSVKAAAAFALHAPRQAAAQEGRSTRLTSVDSFHAHGHEAIGHVLLAIGSPAPSLQARCCLAAAHSNALRSSYLASSLAALAIVRVQTSDFLTLDDLENTPGPAAPHSLWRARILAAGAAAASDATFWPTIYAAAGQTSRFVQSTQPRRRSPALPDLINTISPVSLPSPHTRSTHPAYSGNGLQHAYSGVHAVQHYSAGQRANKTADSAHREQWHSERRVANDTGLSDDARL</sequence>
<proteinExistence type="predicted"/>
<organism evidence="2 3">
    <name type="scientific">Postia placenta MAD-698-R-SB12</name>
    <dbReference type="NCBI Taxonomy" id="670580"/>
    <lineage>
        <taxon>Eukaryota</taxon>
        <taxon>Fungi</taxon>
        <taxon>Dikarya</taxon>
        <taxon>Basidiomycota</taxon>
        <taxon>Agaricomycotina</taxon>
        <taxon>Agaricomycetes</taxon>
        <taxon>Polyporales</taxon>
        <taxon>Adustoporiaceae</taxon>
        <taxon>Rhodonia</taxon>
    </lineage>
</organism>
<dbReference type="AlphaFoldDB" id="A0A1X6MMT6"/>
<evidence type="ECO:0000256" key="1">
    <source>
        <dbReference type="SAM" id="MobiDB-lite"/>
    </source>
</evidence>
<gene>
    <name evidence="2" type="ORF">POSPLADRAFT_1061422</name>
</gene>
<reference evidence="2 3" key="1">
    <citation type="submission" date="2017-04" db="EMBL/GenBank/DDBJ databases">
        <title>Genome Sequence of the Model Brown-Rot Fungus Postia placenta SB12.</title>
        <authorList>
            <consortium name="DOE Joint Genome Institute"/>
            <person name="Gaskell J."/>
            <person name="Kersten P."/>
            <person name="Larrondo L.F."/>
            <person name="Canessa P."/>
            <person name="Martinez D."/>
            <person name="Hibbett D."/>
            <person name="Schmoll M."/>
            <person name="Kubicek C.P."/>
            <person name="Martinez A.T."/>
            <person name="Yadav J."/>
            <person name="Master E."/>
            <person name="Magnuson J.K."/>
            <person name="James T."/>
            <person name="Yaver D."/>
            <person name="Berka R."/>
            <person name="Labutti K."/>
            <person name="Lipzen A."/>
            <person name="Aerts A."/>
            <person name="Barry K."/>
            <person name="Henrissat B."/>
            <person name="Blanchette R."/>
            <person name="Grigoriev I."/>
            <person name="Cullen D."/>
        </authorList>
    </citation>
    <scope>NUCLEOTIDE SEQUENCE [LARGE SCALE GENOMIC DNA]</scope>
    <source>
        <strain evidence="2 3">MAD-698-R-SB12</strain>
    </source>
</reference>
<name>A0A1X6MMT6_9APHY</name>
<feature type="region of interest" description="Disordered" evidence="1">
    <location>
        <begin position="295"/>
        <end position="328"/>
    </location>
</feature>
<feature type="region of interest" description="Disordered" evidence="1">
    <location>
        <begin position="1"/>
        <end position="31"/>
    </location>
</feature>
<dbReference type="GeneID" id="36326327"/>
<protein>
    <submittedName>
        <fullName evidence="2">Uncharacterized protein</fullName>
    </submittedName>
</protein>
<evidence type="ECO:0000313" key="2">
    <source>
        <dbReference type="EMBL" id="OSX57741.1"/>
    </source>
</evidence>
<dbReference type="EMBL" id="KZ110607">
    <property type="protein sequence ID" value="OSX57741.1"/>
    <property type="molecule type" value="Genomic_DNA"/>
</dbReference>
<feature type="compositionally biased region" description="Polar residues" evidence="1">
    <location>
        <begin position="257"/>
        <end position="272"/>
    </location>
</feature>
<keyword evidence="3" id="KW-1185">Reference proteome</keyword>
<dbReference type="Proteomes" id="UP000194127">
    <property type="component" value="Unassembled WGS sequence"/>
</dbReference>